<organism evidence="2 3">
    <name type="scientific">Stereocaulon virgatum</name>
    <dbReference type="NCBI Taxonomy" id="373712"/>
    <lineage>
        <taxon>Eukaryota</taxon>
        <taxon>Fungi</taxon>
        <taxon>Dikarya</taxon>
        <taxon>Ascomycota</taxon>
        <taxon>Pezizomycotina</taxon>
        <taxon>Lecanoromycetes</taxon>
        <taxon>OSLEUM clade</taxon>
        <taxon>Lecanoromycetidae</taxon>
        <taxon>Lecanorales</taxon>
        <taxon>Lecanorineae</taxon>
        <taxon>Stereocaulaceae</taxon>
        <taxon>Stereocaulon</taxon>
    </lineage>
</organism>
<reference evidence="2 3" key="1">
    <citation type="submission" date="2024-09" db="EMBL/GenBank/DDBJ databases">
        <title>Rethinking Asexuality: The Enigmatic Case of Functional Sexual Genes in Lepraria (Stereocaulaceae).</title>
        <authorList>
            <person name="Doellman M."/>
            <person name="Sun Y."/>
            <person name="Barcenas-Pena A."/>
            <person name="Lumbsch H.T."/>
            <person name="Grewe F."/>
        </authorList>
    </citation>
    <scope>NUCLEOTIDE SEQUENCE [LARGE SCALE GENOMIC DNA]</scope>
    <source>
        <strain evidence="2 3">Mercado 3170</strain>
    </source>
</reference>
<sequence length="115" mass="13201">MLDKNDHAVLIDLDSCCQEGKADIMCGTHMWTDDSYDDNYAKCENDFCGLGKIREWIEEPEPFHWNSWEDKESTSGKNSKISLTENGENTIFASEGQYPAEPHSPKVIQDHVRYL</sequence>
<dbReference type="Proteomes" id="UP001590950">
    <property type="component" value="Unassembled WGS sequence"/>
</dbReference>
<protein>
    <submittedName>
        <fullName evidence="2">Uncharacterized protein</fullName>
    </submittedName>
</protein>
<evidence type="ECO:0000256" key="1">
    <source>
        <dbReference type="SAM" id="MobiDB-lite"/>
    </source>
</evidence>
<accession>A0ABR4ASM8</accession>
<evidence type="ECO:0000313" key="3">
    <source>
        <dbReference type="Proteomes" id="UP001590950"/>
    </source>
</evidence>
<comment type="caution">
    <text evidence="2">The sequence shown here is derived from an EMBL/GenBank/DDBJ whole genome shotgun (WGS) entry which is preliminary data.</text>
</comment>
<dbReference type="EMBL" id="JBEFKJ010000001">
    <property type="protein sequence ID" value="KAL2048240.1"/>
    <property type="molecule type" value="Genomic_DNA"/>
</dbReference>
<keyword evidence="3" id="KW-1185">Reference proteome</keyword>
<feature type="compositionally biased region" description="Polar residues" evidence="1">
    <location>
        <begin position="75"/>
        <end position="86"/>
    </location>
</feature>
<gene>
    <name evidence="2" type="ORF">N7G274_000151</name>
</gene>
<name>A0ABR4ASM8_9LECA</name>
<evidence type="ECO:0000313" key="2">
    <source>
        <dbReference type="EMBL" id="KAL2048240.1"/>
    </source>
</evidence>
<proteinExistence type="predicted"/>
<feature type="region of interest" description="Disordered" evidence="1">
    <location>
        <begin position="65"/>
        <end position="86"/>
    </location>
</feature>